<name>A0AAU9MB59_9ASTR</name>
<dbReference type="InterPro" id="IPR027417">
    <property type="entry name" value="P-loop_NTPase"/>
</dbReference>
<gene>
    <name evidence="5" type="ORF">LVIROSA_LOCUS10745</name>
</gene>
<comment type="similarity">
    <text evidence="1 3">Belongs to the sulfotransferase 1 family.</text>
</comment>
<dbReference type="SUPFAM" id="SSF52540">
    <property type="entry name" value="P-loop containing nucleoside triphosphate hydrolases"/>
    <property type="match status" value="1"/>
</dbReference>
<dbReference type="EC" id="2.8.2.-" evidence="3"/>
<evidence type="ECO:0000256" key="1">
    <source>
        <dbReference type="ARBA" id="ARBA00005771"/>
    </source>
</evidence>
<evidence type="ECO:0000256" key="2">
    <source>
        <dbReference type="ARBA" id="ARBA00022679"/>
    </source>
</evidence>
<accession>A0AAU9MB59</accession>
<sequence length="265" mass="30365">MSVPTTPDIIPLSTDNESGFLYNKYKDTLTTLPKEKGWLSESMFLYQGFWVEEGSVISAVDVMASQDSFQALPTDIYLATLPKSGTTWLKALTFAIVNRTRSPKDVLVSLFHFTNKVRDKSLGVMTFEEAFEMFRKGMMPFGPCWDHLKGYYKAALERPLEILFLTYEDMQKDTVNNVKRLAEFLGYPFTQEEEVEGVVHEIVKLCSFETLKEVNKHGMVIADLPNDAFFRNGKVDDWTNHLTNEMSQILDEITKEKFDGLDISF</sequence>
<keyword evidence="2 3" id="KW-0808">Transferase</keyword>
<dbReference type="GO" id="GO:0008146">
    <property type="term" value="F:sulfotransferase activity"/>
    <property type="evidence" value="ECO:0007669"/>
    <property type="project" value="InterPro"/>
</dbReference>
<organism evidence="5 6">
    <name type="scientific">Lactuca virosa</name>
    <dbReference type="NCBI Taxonomy" id="75947"/>
    <lineage>
        <taxon>Eukaryota</taxon>
        <taxon>Viridiplantae</taxon>
        <taxon>Streptophyta</taxon>
        <taxon>Embryophyta</taxon>
        <taxon>Tracheophyta</taxon>
        <taxon>Spermatophyta</taxon>
        <taxon>Magnoliopsida</taxon>
        <taxon>eudicotyledons</taxon>
        <taxon>Gunneridae</taxon>
        <taxon>Pentapetalae</taxon>
        <taxon>asterids</taxon>
        <taxon>campanulids</taxon>
        <taxon>Asterales</taxon>
        <taxon>Asteraceae</taxon>
        <taxon>Cichorioideae</taxon>
        <taxon>Cichorieae</taxon>
        <taxon>Lactucinae</taxon>
        <taxon>Lactuca</taxon>
    </lineage>
</organism>
<proteinExistence type="inferred from homology"/>
<dbReference type="AlphaFoldDB" id="A0AAU9MB59"/>
<dbReference type="Pfam" id="PF00685">
    <property type="entry name" value="Sulfotransfer_1"/>
    <property type="match status" value="2"/>
</dbReference>
<dbReference type="EMBL" id="CAKMRJ010001112">
    <property type="protein sequence ID" value="CAH1423470.1"/>
    <property type="molecule type" value="Genomic_DNA"/>
</dbReference>
<evidence type="ECO:0000313" key="5">
    <source>
        <dbReference type="EMBL" id="CAH1423470.1"/>
    </source>
</evidence>
<protein>
    <recommendedName>
        <fullName evidence="3">Sulfotransferase</fullName>
        <ecNumber evidence="3">2.8.2.-</ecNumber>
    </recommendedName>
</protein>
<dbReference type="PANTHER" id="PTHR11783">
    <property type="entry name" value="SULFOTRANSFERASE SULT"/>
    <property type="match status" value="1"/>
</dbReference>
<dbReference type="Proteomes" id="UP001157418">
    <property type="component" value="Unassembled WGS sequence"/>
</dbReference>
<feature type="domain" description="Sulfotransferase" evidence="4">
    <location>
        <begin position="101"/>
        <end position="261"/>
    </location>
</feature>
<dbReference type="Gene3D" id="3.40.50.300">
    <property type="entry name" value="P-loop containing nucleotide triphosphate hydrolases"/>
    <property type="match status" value="2"/>
</dbReference>
<reference evidence="5 6" key="1">
    <citation type="submission" date="2022-01" db="EMBL/GenBank/DDBJ databases">
        <authorList>
            <person name="Xiong W."/>
            <person name="Schranz E."/>
        </authorList>
    </citation>
    <scope>NUCLEOTIDE SEQUENCE [LARGE SCALE GENOMIC DNA]</scope>
</reference>
<dbReference type="InterPro" id="IPR000863">
    <property type="entry name" value="Sulfotransferase_dom"/>
</dbReference>
<evidence type="ECO:0000313" key="6">
    <source>
        <dbReference type="Proteomes" id="UP001157418"/>
    </source>
</evidence>
<evidence type="ECO:0000256" key="3">
    <source>
        <dbReference type="RuleBase" id="RU361155"/>
    </source>
</evidence>
<keyword evidence="6" id="KW-1185">Reference proteome</keyword>
<evidence type="ECO:0000259" key="4">
    <source>
        <dbReference type="Pfam" id="PF00685"/>
    </source>
</evidence>
<comment type="caution">
    <text evidence="5">The sequence shown here is derived from an EMBL/GenBank/DDBJ whole genome shotgun (WGS) entry which is preliminary data.</text>
</comment>
<feature type="domain" description="Sulfotransferase" evidence="4">
    <location>
        <begin position="73"/>
        <end position="100"/>
    </location>
</feature>